<organism evidence="1 2">
    <name type="scientific">Streptosporangium subroseum</name>
    <dbReference type="NCBI Taxonomy" id="106412"/>
    <lineage>
        <taxon>Bacteria</taxon>
        <taxon>Bacillati</taxon>
        <taxon>Actinomycetota</taxon>
        <taxon>Actinomycetes</taxon>
        <taxon>Streptosporangiales</taxon>
        <taxon>Streptosporangiaceae</taxon>
        <taxon>Streptosporangium</taxon>
    </lineage>
</organism>
<dbReference type="Pfam" id="PF10127">
    <property type="entry name" value="RlaP"/>
    <property type="match status" value="1"/>
</dbReference>
<dbReference type="PANTHER" id="PTHR34817">
    <property type="entry name" value="NUCLEOTIDYLTRANSFERASE"/>
    <property type="match status" value="1"/>
</dbReference>
<dbReference type="AlphaFoldDB" id="A0A239B2S2"/>
<dbReference type="Proteomes" id="UP000198282">
    <property type="component" value="Unassembled WGS sequence"/>
</dbReference>
<dbReference type="PANTHER" id="PTHR34817:SF1">
    <property type="entry name" value="NUCLEOTIDYLTRANSFERASE"/>
    <property type="match status" value="1"/>
</dbReference>
<accession>A0A239B2S2</accession>
<evidence type="ECO:0000313" key="2">
    <source>
        <dbReference type="Proteomes" id="UP000198282"/>
    </source>
</evidence>
<dbReference type="RefSeq" id="WP_089205677.1">
    <property type="nucleotide sequence ID" value="NZ_FZOD01000002.1"/>
</dbReference>
<sequence length="257" mass="28130">MTVTLPAWLAEIPAEEAHPAAFATVSGAHLYGFPSVDSDVDLRGVHLLPLEEVIGLHTGEETLTRSWVRHGVEVDLVTHDLAKFCRLLLRRNGYVLEQLLSPLVVATSPVHQEMIAAAPGCVTRNHAHHYLGFARTQWSLFERSGELKPLLYTFRVLLTGIHLMRTGELEADLTRLTGGPAYLGDLMAAKRSAEHGLLPGDAPDRVRLAHDVARLTAELEEARAASRLPETSASASILHDLVVRTRLSVRSSPEGSR</sequence>
<evidence type="ECO:0000313" key="1">
    <source>
        <dbReference type="EMBL" id="SNS01911.1"/>
    </source>
</evidence>
<name>A0A239B2S2_9ACTN</name>
<evidence type="ECO:0008006" key="3">
    <source>
        <dbReference type="Google" id="ProtNLM"/>
    </source>
</evidence>
<proteinExistence type="predicted"/>
<dbReference type="InterPro" id="IPR018775">
    <property type="entry name" value="RlaP"/>
</dbReference>
<protein>
    <recommendedName>
        <fullName evidence="3">Nucleotidyltransferase</fullName>
    </recommendedName>
</protein>
<dbReference type="EMBL" id="FZOD01000002">
    <property type="protein sequence ID" value="SNS01911.1"/>
    <property type="molecule type" value="Genomic_DNA"/>
</dbReference>
<gene>
    <name evidence="1" type="ORF">SAMN05216276_1002308</name>
</gene>
<keyword evidence="2" id="KW-1185">Reference proteome</keyword>
<reference evidence="1 2" key="1">
    <citation type="submission" date="2017-06" db="EMBL/GenBank/DDBJ databases">
        <authorList>
            <person name="Kim H.J."/>
            <person name="Triplett B.A."/>
        </authorList>
    </citation>
    <scope>NUCLEOTIDE SEQUENCE [LARGE SCALE GENOMIC DNA]</scope>
    <source>
        <strain evidence="1 2">CGMCC 4.2132</strain>
    </source>
</reference>
<dbReference type="OrthoDB" id="9796845at2"/>